<protein>
    <submittedName>
        <fullName evidence="1">Uncharacterized protein</fullName>
    </submittedName>
</protein>
<dbReference type="InterPro" id="IPR029058">
    <property type="entry name" value="AB_hydrolase_fold"/>
</dbReference>
<dbReference type="PANTHER" id="PTHR12277:SF81">
    <property type="entry name" value="PROTEIN ABHD13"/>
    <property type="match status" value="1"/>
</dbReference>
<gene>
    <name evidence="1" type="ORF">CYMTET_46131</name>
</gene>
<name>A0AAE0BYA2_9CHLO</name>
<dbReference type="Proteomes" id="UP001190700">
    <property type="component" value="Unassembled WGS sequence"/>
</dbReference>
<evidence type="ECO:0000313" key="2">
    <source>
        <dbReference type="Proteomes" id="UP001190700"/>
    </source>
</evidence>
<organism evidence="1 2">
    <name type="scientific">Cymbomonas tetramitiformis</name>
    <dbReference type="NCBI Taxonomy" id="36881"/>
    <lineage>
        <taxon>Eukaryota</taxon>
        <taxon>Viridiplantae</taxon>
        <taxon>Chlorophyta</taxon>
        <taxon>Pyramimonadophyceae</taxon>
        <taxon>Pyramimonadales</taxon>
        <taxon>Pyramimonadaceae</taxon>
        <taxon>Cymbomonas</taxon>
    </lineage>
</organism>
<reference evidence="1 2" key="1">
    <citation type="journal article" date="2015" name="Genome Biol. Evol.">
        <title>Comparative Genomics of a Bacterivorous Green Alga Reveals Evolutionary Causalities and Consequences of Phago-Mixotrophic Mode of Nutrition.</title>
        <authorList>
            <person name="Burns J.A."/>
            <person name="Paasch A."/>
            <person name="Narechania A."/>
            <person name="Kim E."/>
        </authorList>
    </citation>
    <scope>NUCLEOTIDE SEQUENCE [LARGE SCALE GENOMIC DNA]</scope>
    <source>
        <strain evidence="1 2">PLY_AMNH</strain>
    </source>
</reference>
<feature type="non-terminal residue" evidence="1">
    <location>
        <position position="337"/>
    </location>
</feature>
<keyword evidence="2" id="KW-1185">Reference proteome</keyword>
<dbReference type="SUPFAM" id="SSF53474">
    <property type="entry name" value="alpha/beta-Hydrolases"/>
    <property type="match status" value="1"/>
</dbReference>
<proteinExistence type="predicted"/>
<evidence type="ECO:0000313" key="1">
    <source>
        <dbReference type="EMBL" id="KAK3244249.1"/>
    </source>
</evidence>
<dbReference type="PANTHER" id="PTHR12277">
    <property type="entry name" value="ALPHA/BETA HYDROLASE DOMAIN-CONTAINING PROTEIN"/>
    <property type="match status" value="1"/>
</dbReference>
<dbReference type="Gene3D" id="3.40.50.1820">
    <property type="entry name" value="alpha/beta hydrolase"/>
    <property type="match status" value="1"/>
</dbReference>
<sequence>MTICRNSKHLGLPRTLRVTFPLGSEIWEFIGEYHLLLDSVRPVWCKKSLSIICEPGIGTEICRTEESKRWMIRSKDQERVHLSLTDALTPEGTYEGNMSVTAEYPSNTFSLVTLLAFPCPKLDYNFYFTGGLGRIDRLNGIEYPSLLKSDHLVVLQTCDGERIPALHMRCTGARFTLIYSHGNAEDIGILLEEVGEIARHTRANVLAYEYVGYSLSGLEGHSPSEGGCYRSIEAAWRYLTADLSIAPDDIVLFGRSIGTGPTVGLASGIGKACAGVVLQSPLASGARVLLGDAALLLRPLDIFLNCEKISYIERPVGIIHGNEDRVVPVWNGKKLYV</sequence>
<dbReference type="EMBL" id="LGRX02032051">
    <property type="protein sequence ID" value="KAK3244249.1"/>
    <property type="molecule type" value="Genomic_DNA"/>
</dbReference>
<comment type="caution">
    <text evidence="1">The sequence shown here is derived from an EMBL/GenBank/DDBJ whole genome shotgun (WGS) entry which is preliminary data.</text>
</comment>
<dbReference type="AlphaFoldDB" id="A0AAE0BYA2"/>
<accession>A0AAE0BYA2</accession>